<comment type="caution">
    <text evidence="1">The sequence shown here is derived from an EMBL/GenBank/DDBJ whole genome shotgun (WGS) entry which is preliminary data.</text>
</comment>
<sequence length="130" mass="13883">MSKVEIYEPAMCCSTGVCGPGVDQELLRVSTFLNELEGEGRKIIRYNLSSDPMAFVTNKEVNDTIANEGTEALPITVVDGEIRQKGSYPSNANFAEWAGMTREDILKMVLKTQKASSSGGCSCGSGSGCC</sequence>
<dbReference type="NCBIfam" id="NF033727">
    <property type="entry name" value="chaperon_ArsD"/>
    <property type="match status" value="1"/>
</dbReference>
<dbReference type="InterPro" id="IPR010712">
    <property type="entry name" value="Arsenical-R_ArsD"/>
</dbReference>
<protein>
    <submittedName>
        <fullName evidence="1">Arsenite efflux transporter metallochaperone ArsD</fullName>
    </submittedName>
</protein>
<dbReference type="EMBL" id="WJBE01000001">
    <property type="protein sequence ID" value="MBC3898109.1"/>
    <property type="molecule type" value="Genomic_DNA"/>
</dbReference>
<evidence type="ECO:0000313" key="1">
    <source>
        <dbReference type="EMBL" id="MBC3898109.1"/>
    </source>
</evidence>
<keyword evidence="2" id="KW-1185">Reference proteome</keyword>
<name>A0ABR6YSF6_9FIRM</name>
<accession>A0ABR6YSF6</accession>
<proteinExistence type="predicted"/>
<evidence type="ECO:0000313" key="2">
    <source>
        <dbReference type="Proteomes" id="UP000622405"/>
    </source>
</evidence>
<dbReference type="Proteomes" id="UP000622405">
    <property type="component" value="Unassembled WGS sequence"/>
</dbReference>
<dbReference type="Pfam" id="PF06953">
    <property type="entry name" value="ArsD"/>
    <property type="match status" value="1"/>
</dbReference>
<gene>
    <name evidence="1" type="primary">arsD</name>
    <name evidence="1" type="ORF">GH811_00585</name>
</gene>
<dbReference type="Gene3D" id="3.40.30.10">
    <property type="entry name" value="Glutaredoxin"/>
    <property type="match status" value="1"/>
</dbReference>
<dbReference type="RefSeq" id="WP_186892867.1">
    <property type="nucleotide sequence ID" value="NZ_WJBE01000001.1"/>
</dbReference>
<organism evidence="1 2">
    <name type="scientific">Acetobacterium malicum</name>
    <dbReference type="NCBI Taxonomy" id="52692"/>
    <lineage>
        <taxon>Bacteria</taxon>
        <taxon>Bacillati</taxon>
        <taxon>Bacillota</taxon>
        <taxon>Clostridia</taxon>
        <taxon>Eubacteriales</taxon>
        <taxon>Eubacteriaceae</taxon>
        <taxon>Acetobacterium</taxon>
    </lineage>
</organism>
<reference evidence="1 2" key="1">
    <citation type="journal article" date="2020" name="mSystems">
        <title>Defining Genomic and Predicted Metabolic Features of the Acetobacterium Genus.</title>
        <authorList>
            <person name="Ross D.E."/>
            <person name="Marshall C.W."/>
            <person name="Gulliver D."/>
            <person name="May H.D."/>
            <person name="Norman R.S."/>
        </authorList>
    </citation>
    <scope>NUCLEOTIDE SEQUENCE [LARGE SCALE GENOMIC DNA]</scope>
    <source>
        <strain evidence="1 2">DSM 4132</strain>
    </source>
</reference>